<gene>
    <name evidence="3" type="ORF">Afil01_33700</name>
</gene>
<keyword evidence="4" id="KW-1185">Reference proteome</keyword>
<dbReference type="Gene3D" id="1.10.443.10">
    <property type="entry name" value="Intergrase catalytic core"/>
    <property type="match status" value="1"/>
</dbReference>
<protein>
    <recommendedName>
        <fullName evidence="5">Tyr recombinase domain-containing protein</fullName>
    </recommendedName>
</protein>
<feature type="region of interest" description="Disordered" evidence="2">
    <location>
        <begin position="240"/>
        <end position="259"/>
    </location>
</feature>
<evidence type="ECO:0000313" key="3">
    <source>
        <dbReference type="EMBL" id="GLZ78563.1"/>
    </source>
</evidence>
<dbReference type="InterPro" id="IPR011010">
    <property type="entry name" value="DNA_brk_join_enz"/>
</dbReference>
<evidence type="ECO:0000256" key="1">
    <source>
        <dbReference type="ARBA" id="ARBA00023172"/>
    </source>
</evidence>
<dbReference type="GO" id="GO:0003677">
    <property type="term" value="F:DNA binding"/>
    <property type="evidence" value="ECO:0007669"/>
    <property type="project" value="InterPro"/>
</dbReference>
<evidence type="ECO:0000256" key="2">
    <source>
        <dbReference type="SAM" id="MobiDB-lite"/>
    </source>
</evidence>
<dbReference type="Proteomes" id="UP001165079">
    <property type="component" value="Unassembled WGS sequence"/>
</dbReference>
<accession>A0A9W6WA12</accession>
<dbReference type="EMBL" id="BSTX01000002">
    <property type="protein sequence ID" value="GLZ78563.1"/>
    <property type="molecule type" value="Genomic_DNA"/>
</dbReference>
<dbReference type="SUPFAM" id="SSF56349">
    <property type="entry name" value="DNA breaking-rejoining enzymes"/>
    <property type="match status" value="1"/>
</dbReference>
<sequence length="259" mass="29335">MRPSRALQRWQLRDRAADEGLLDHNPLVGMRLGSTHIGKRPIRRPVLSIQQLLAGAERLAEEWGYGLWAQAVTGAYTGMRWGEICGLDRRHCHLGGDEPYLEVDPDHGALHEVGGKLWLGPPKSEAAARRIDLPGFLAGILQQVIAAHSCDQLFISPEGEWWRRSNFSRRIWRPVFDGDTDRDRGPIAQAATFHGSRHLHKTILDELDLPEVLEHDRMGYRMRGVSGVYSHVTPLMREQARTRPEAHWQTATAPHRKVA</sequence>
<organism evidence="3 4">
    <name type="scientific">Actinorhabdospora filicis</name>
    <dbReference type="NCBI Taxonomy" id="1785913"/>
    <lineage>
        <taxon>Bacteria</taxon>
        <taxon>Bacillati</taxon>
        <taxon>Actinomycetota</taxon>
        <taxon>Actinomycetes</taxon>
        <taxon>Micromonosporales</taxon>
        <taxon>Micromonosporaceae</taxon>
        <taxon>Actinorhabdospora</taxon>
    </lineage>
</organism>
<reference evidence="3" key="1">
    <citation type="submission" date="2023-03" db="EMBL/GenBank/DDBJ databases">
        <title>Actinorhabdospora filicis NBRC 111898.</title>
        <authorList>
            <person name="Ichikawa N."/>
            <person name="Sato H."/>
            <person name="Tonouchi N."/>
        </authorList>
    </citation>
    <scope>NUCLEOTIDE SEQUENCE</scope>
    <source>
        <strain evidence="3">NBRC 111898</strain>
    </source>
</reference>
<dbReference type="GO" id="GO:0015074">
    <property type="term" value="P:DNA integration"/>
    <property type="evidence" value="ECO:0007669"/>
    <property type="project" value="InterPro"/>
</dbReference>
<evidence type="ECO:0008006" key="5">
    <source>
        <dbReference type="Google" id="ProtNLM"/>
    </source>
</evidence>
<keyword evidence="1" id="KW-0233">DNA recombination</keyword>
<dbReference type="InterPro" id="IPR013762">
    <property type="entry name" value="Integrase-like_cat_sf"/>
</dbReference>
<dbReference type="AlphaFoldDB" id="A0A9W6WA12"/>
<dbReference type="GO" id="GO:0006310">
    <property type="term" value="P:DNA recombination"/>
    <property type="evidence" value="ECO:0007669"/>
    <property type="project" value="UniProtKB-KW"/>
</dbReference>
<proteinExistence type="predicted"/>
<comment type="caution">
    <text evidence="3">The sequence shown here is derived from an EMBL/GenBank/DDBJ whole genome shotgun (WGS) entry which is preliminary data.</text>
</comment>
<name>A0A9W6WA12_9ACTN</name>
<evidence type="ECO:0000313" key="4">
    <source>
        <dbReference type="Proteomes" id="UP001165079"/>
    </source>
</evidence>